<reference evidence="2" key="1">
    <citation type="journal article" date="2020" name="mSystems">
        <title>Genome- and Community-Level Interaction Insights into Carbon Utilization and Element Cycling Functions of Hydrothermarchaeota in Hydrothermal Sediment.</title>
        <authorList>
            <person name="Zhou Z."/>
            <person name="Liu Y."/>
            <person name="Xu W."/>
            <person name="Pan J."/>
            <person name="Luo Z.H."/>
            <person name="Li M."/>
        </authorList>
    </citation>
    <scope>NUCLEOTIDE SEQUENCE [LARGE SCALE GENOMIC DNA]</scope>
    <source>
        <strain evidence="2">SpSt-1121</strain>
    </source>
</reference>
<feature type="transmembrane region" description="Helical" evidence="1">
    <location>
        <begin position="406"/>
        <end position="427"/>
    </location>
</feature>
<feature type="transmembrane region" description="Helical" evidence="1">
    <location>
        <begin position="328"/>
        <end position="348"/>
    </location>
</feature>
<keyword evidence="1" id="KW-0472">Membrane</keyword>
<comment type="caution">
    <text evidence="2">The sequence shown here is derived from an EMBL/GenBank/DDBJ whole genome shotgun (WGS) entry which is preliminary data.</text>
</comment>
<gene>
    <name evidence="2" type="ORF">ENM84_06685</name>
</gene>
<protein>
    <submittedName>
        <fullName evidence="2">Uncharacterized protein</fullName>
    </submittedName>
</protein>
<feature type="transmembrane region" description="Helical" evidence="1">
    <location>
        <begin position="21"/>
        <end position="45"/>
    </location>
</feature>
<evidence type="ECO:0000256" key="1">
    <source>
        <dbReference type="SAM" id="Phobius"/>
    </source>
</evidence>
<proteinExistence type="predicted"/>
<dbReference type="EMBL" id="DRZI01000284">
    <property type="protein sequence ID" value="HHP82332.1"/>
    <property type="molecule type" value="Genomic_DNA"/>
</dbReference>
<accession>A0A7C5TGE8</accession>
<organism evidence="2">
    <name type="scientific">Ignisphaera aggregans</name>
    <dbReference type="NCBI Taxonomy" id="334771"/>
    <lineage>
        <taxon>Archaea</taxon>
        <taxon>Thermoproteota</taxon>
        <taxon>Thermoprotei</taxon>
        <taxon>Desulfurococcales</taxon>
        <taxon>Desulfurococcaceae</taxon>
        <taxon>Ignisphaera</taxon>
    </lineage>
</organism>
<feature type="transmembrane region" description="Helical" evidence="1">
    <location>
        <begin position="439"/>
        <end position="462"/>
    </location>
</feature>
<dbReference type="AlphaFoldDB" id="A0A7C5TGE8"/>
<evidence type="ECO:0000313" key="2">
    <source>
        <dbReference type="EMBL" id="HHP82332.1"/>
    </source>
</evidence>
<feature type="transmembrane region" description="Helical" evidence="1">
    <location>
        <begin position="211"/>
        <end position="231"/>
    </location>
</feature>
<feature type="transmembrane region" description="Helical" evidence="1">
    <location>
        <begin position="57"/>
        <end position="76"/>
    </location>
</feature>
<feature type="transmembrane region" description="Helical" evidence="1">
    <location>
        <begin position="360"/>
        <end position="379"/>
    </location>
</feature>
<feature type="transmembrane region" description="Helical" evidence="1">
    <location>
        <begin position="96"/>
        <end position="115"/>
    </location>
</feature>
<keyword evidence="1" id="KW-1133">Transmembrane helix</keyword>
<feature type="transmembrane region" description="Helical" evidence="1">
    <location>
        <begin position="474"/>
        <end position="494"/>
    </location>
</feature>
<feature type="transmembrane region" description="Helical" evidence="1">
    <location>
        <begin position="278"/>
        <end position="297"/>
    </location>
</feature>
<name>A0A7C5TGE8_9CREN</name>
<keyword evidence="1" id="KW-0812">Transmembrane</keyword>
<sequence length="500" mass="56875">MGLPFIGILSRIRLAQGIKSIFSSMLFGFYSLFILYFLTGLATMLNPNFSTVLIENFNIIILITIAVIIAISTTILNKELKNIQDSIIKEIKNLTYINAIIYPSTFLFIFIILNIPELAGETFLSYIGDVQFHHAYLNSLLSGKIPPYINSVGCNVNRYPYFYHFLLISFSSLLNMSFELTMKIFQFIQTFCFIIATFLTLSHFLKKRLPLLTALVLICLGGGFGWINIVLSKDISKFVLPIGVDYFKYSEELLWDMAYTKSYLPSQHLLPPAFPRDLGLVFFMLFLGSITQAHTYFKQINVVNKELIVVLTLTSLNVGIQIASHTQIAIASLAVFLVMIFLYYIYSIRKGGISLQTIKIFYLIPFGMLPIILNLHWGLHLLENYVRYGGFVEWDNRFLWQKPFPFSYLLPSLGLPFILGIMGIIFSQIISNRHGNIKVLNIAFIVVNGIIALNISGLSIPILFSPDGKDVPRYMILISCLLGIFLGYLSIKLLRNIRRD</sequence>
<feature type="transmembrane region" description="Helical" evidence="1">
    <location>
        <begin position="185"/>
        <end position="205"/>
    </location>
</feature>